<gene>
    <name evidence="3" type="ORF">CEUTPL_LOCUS4365</name>
</gene>
<evidence type="ECO:0000256" key="1">
    <source>
        <dbReference type="SAM" id="Coils"/>
    </source>
</evidence>
<name>A0A9N9QMF1_9CUCU</name>
<evidence type="ECO:0000313" key="3">
    <source>
        <dbReference type="EMBL" id="CAG9763707.1"/>
    </source>
</evidence>
<feature type="region of interest" description="Disordered" evidence="2">
    <location>
        <begin position="280"/>
        <end position="336"/>
    </location>
</feature>
<organism evidence="3 4">
    <name type="scientific">Ceutorhynchus assimilis</name>
    <name type="common">cabbage seed weevil</name>
    <dbReference type="NCBI Taxonomy" id="467358"/>
    <lineage>
        <taxon>Eukaryota</taxon>
        <taxon>Metazoa</taxon>
        <taxon>Ecdysozoa</taxon>
        <taxon>Arthropoda</taxon>
        <taxon>Hexapoda</taxon>
        <taxon>Insecta</taxon>
        <taxon>Pterygota</taxon>
        <taxon>Neoptera</taxon>
        <taxon>Endopterygota</taxon>
        <taxon>Coleoptera</taxon>
        <taxon>Polyphaga</taxon>
        <taxon>Cucujiformia</taxon>
        <taxon>Curculionidae</taxon>
        <taxon>Ceutorhynchinae</taxon>
        <taxon>Ceutorhynchus</taxon>
    </lineage>
</organism>
<feature type="compositionally biased region" description="Low complexity" evidence="2">
    <location>
        <begin position="314"/>
        <end position="329"/>
    </location>
</feature>
<evidence type="ECO:0000313" key="4">
    <source>
        <dbReference type="Proteomes" id="UP001152799"/>
    </source>
</evidence>
<protein>
    <submittedName>
        <fullName evidence="3">Uncharacterized protein</fullName>
    </submittedName>
</protein>
<reference evidence="3" key="1">
    <citation type="submission" date="2022-01" db="EMBL/GenBank/DDBJ databases">
        <authorList>
            <person name="King R."/>
        </authorList>
    </citation>
    <scope>NUCLEOTIDE SEQUENCE</scope>
</reference>
<accession>A0A9N9QMF1</accession>
<feature type="coiled-coil region" evidence="1">
    <location>
        <begin position="44"/>
        <end position="106"/>
    </location>
</feature>
<dbReference type="AlphaFoldDB" id="A0A9N9QMF1"/>
<feature type="compositionally biased region" description="Basic residues" evidence="2">
    <location>
        <begin position="301"/>
        <end position="313"/>
    </location>
</feature>
<keyword evidence="1" id="KW-0175">Coiled coil</keyword>
<sequence>MKQDYDKLKTDLNDKDSYILRLQRGSRSFEDIAVDREEQLQKKIDSFIILNDKLKQDISQLRSENVSRQQVIKTREEQIKKKDLKITEITNKNIKLSNLIKNMESEAGTLAGKLKNVSVPRSKMQNCSILGEILDETINNSNDECFLHGHTECEVRIRVLKQEIDELNKTINNNVDSTGKIMQLETLIKSLEEENSKLQQKAREQQDKCTEIEELKTKMKTAEVIISQYSYSLQSKNDKTSKLRDELEALKNEFKNMTTTIRVLEIANRTYEEEIIELKGDNITHQGEQTKHESEAESKNNHKNPKNNKKQRKQYNNNNINKSNNNENKNNIDNEKSDELTETIQRMERELASQKKEQRRYEELLKKYQDLKIKFKECERKLDVLKNKNQSSKINMQRDARDREEKMKNKETHVGKDQLNDNVSNVIRVEEAERLRREIVDKTSSLIHNPCKISKTSHQGSA</sequence>
<feature type="compositionally biased region" description="Basic and acidic residues" evidence="2">
    <location>
        <begin position="280"/>
        <end position="300"/>
    </location>
</feature>
<evidence type="ECO:0000256" key="2">
    <source>
        <dbReference type="SAM" id="MobiDB-lite"/>
    </source>
</evidence>
<dbReference type="Proteomes" id="UP001152799">
    <property type="component" value="Chromosome 14"/>
</dbReference>
<proteinExistence type="predicted"/>
<dbReference type="OrthoDB" id="10255522at2759"/>
<keyword evidence="4" id="KW-1185">Reference proteome</keyword>
<dbReference type="EMBL" id="OU892290">
    <property type="protein sequence ID" value="CAG9763707.1"/>
    <property type="molecule type" value="Genomic_DNA"/>
</dbReference>